<dbReference type="FunFam" id="3.30.930.10:FF:000053">
    <property type="entry name" value="Phenylalanyl-tRNA synthetase mitochondrial"/>
    <property type="match status" value="1"/>
</dbReference>
<comment type="caution">
    <text evidence="16">The sequence shown here is derived from an EMBL/GenBank/DDBJ whole genome shotgun (WGS) entry which is preliminary data.</text>
</comment>
<dbReference type="Gene3D" id="3.30.930.10">
    <property type="entry name" value="Bira Bifunctional Protein, Domain 2"/>
    <property type="match status" value="1"/>
</dbReference>
<evidence type="ECO:0000256" key="11">
    <source>
        <dbReference type="ARBA" id="ARBA00031194"/>
    </source>
</evidence>
<dbReference type="GO" id="GO:0006432">
    <property type="term" value="P:phenylalanyl-tRNA aminoacylation"/>
    <property type="evidence" value="ECO:0007669"/>
    <property type="project" value="InterPro"/>
</dbReference>
<evidence type="ECO:0000256" key="12">
    <source>
        <dbReference type="ARBA" id="ARBA00049255"/>
    </source>
</evidence>
<dbReference type="EC" id="6.1.1.20" evidence="3"/>
<evidence type="ECO:0000256" key="6">
    <source>
        <dbReference type="ARBA" id="ARBA00022840"/>
    </source>
</evidence>
<dbReference type="GO" id="GO:0000049">
    <property type="term" value="F:tRNA binding"/>
    <property type="evidence" value="ECO:0007669"/>
    <property type="project" value="InterPro"/>
</dbReference>
<dbReference type="SUPFAM" id="SSF55681">
    <property type="entry name" value="Class II aaRS and biotin synthetases"/>
    <property type="match status" value="1"/>
</dbReference>
<evidence type="ECO:0000256" key="8">
    <source>
        <dbReference type="ARBA" id="ARBA00022946"/>
    </source>
</evidence>
<keyword evidence="5" id="KW-0547">Nucleotide-binding</keyword>
<dbReference type="InterPro" id="IPR005121">
    <property type="entry name" value="Fdx_antiC-bd"/>
</dbReference>
<evidence type="ECO:0000256" key="5">
    <source>
        <dbReference type="ARBA" id="ARBA00022741"/>
    </source>
</evidence>
<dbReference type="Pfam" id="PF03147">
    <property type="entry name" value="FDX-ACB"/>
    <property type="match status" value="1"/>
</dbReference>
<keyword evidence="8" id="KW-0809">Transit peptide</keyword>
<keyword evidence="9" id="KW-0496">Mitochondrion</keyword>
<dbReference type="InterPro" id="IPR006195">
    <property type="entry name" value="aa-tRNA-synth_II"/>
</dbReference>
<dbReference type="PROSITE" id="PS51447">
    <property type="entry name" value="FDX_ACB"/>
    <property type="match status" value="1"/>
</dbReference>
<keyword evidence="6" id="KW-0067">ATP-binding</keyword>
<dbReference type="Proteomes" id="UP001432027">
    <property type="component" value="Unassembled WGS sequence"/>
</dbReference>
<feature type="domain" description="FDX-ACB" evidence="15">
    <location>
        <begin position="357"/>
        <end position="452"/>
    </location>
</feature>
<organism evidence="16 17">
    <name type="scientific">Pristionchus entomophagus</name>
    <dbReference type="NCBI Taxonomy" id="358040"/>
    <lineage>
        <taxon>Eukaryota</taxon>
        <taxon>Metazoa</taxon>
        <taxon>Ecdysozoa</taxon>
        <taxon>Nematoda</taxon>
        <taxon>Chromadorea</taxon>
        <taxon>Rhabditida</taxon>
        <taxon>Rhabditina</taxon>
        <taxon>Diplogasteromorpha</taxon>
        <taxon>Diplogasteroidea</taxon>
        <taxon>Neodiplogasteridae</taxon>
        <taxon>Pristionchus</taxon>
    </lineage>
</organism>
<dbReference type="Gene3D" id="3.30.70.380">
    <property type="entry name" value="Ferrodoxin-fold anticodon-binding domain"/>
    <property type="match status" value="1"/>
</dbReference>
<evidence type="ECO:0000256" key="9">
    <source>
        <dbReference type="ARBA" id="ARBA00023128"/>
    </source>
</evidence>
<evidence type="ECO:0000259" key="15">
    <source>
        <dbReference type="PROSITE" id="PS51447"/>
    </source>
</evidence>
<comment type="similarity">
    <text evidence="2">Belongs to the class-II aminoacyl-tRNA synthetase family.</text>
</comment>
<sequence length="452" mass="51355">AMLNCRVLISRFSSPLGCLHLPAARASTASAAQSEGAPPKRSRPAKFDADGQSFVTDEKWNLSPAVIKLMERRLLQEQQNPLTLLKQRIVNYFHKTYRKPGGRSPLFAVCESEPRVVSTFANFDSLLTPADHVSRRSSDTYYVNDQHCLRAHTSAHQHHLMARGLDNFLVVGDVYRRDEIDATHYPCFHQMEAVRLYTPDELYQTRAGEDLAVFQAVPDPERSKEKQERHTVDAVKALEIRLKSTLEDLSDTLFGTECEKRWVDAYFPFTHPSYELEVKYEGKWLEVLGCGIMEQKLLESAGVTDKVGWAFGIGLERIAMVLYGVPDIRLFWSRDSGFLSQFEGAKPEDDVKYRAISAHPQVLFDVSFWLPDGVGFDDMRADVCDVIRGTGGELIEQVKLTDEFVNAKKGRKSQTYRVVYRSNEKALAKEEVNVVHKAIERELVEKFGVSMR</sequence>
<feature type="domain" description="Aminoacyl-transfer RNA synthetases class-II family profile" evidence="14">
    <location>
        <begin position="61"/>
        <end position="347"/>
    </location>
</feature>
<dbReference type="FunFam" id="3.30.70.380:FF:000002">
    <property type="entry name" value="phenylalanine--tRNA ligase, mitochondrial"/>
    <property type="match status" value="1"/>
</dbReference>
<dbReference type="CDD" id="cd00496">
    <property type="entry name" value="PheRS_alpha_core"/>
    <property type="match status" value="1"/>
</dbReference>
<evidence type="ECO:0000256" key="13">
    <source>
        <dbReference type="ARBA" id="ARBA00057761"/>
    </source>
</evidence>
<keyword evidence="4" id="KW-0436">Ligase</keyword>
<dbReference type="SUPFAM" id="SSF54991">
    <property type="entry name" value="Anticodon-binding domain of PheRS"/>
    <property type="match status" value="1"/>
</dbReference>
<proteinExistence type="inferred from homology"/>
<evidence type="ECO:0000256" key="10">
    <source>
        <dbReference type="ARBA" id="ARBA00023146"/>
    </source>
</evidence>
<evidence type="ECO:0000256" key="3">
    <source>
        <dbReference type="ARBA" id="ARBA00012814"/>
    </source>
</evidence>
<keyword evidence="10" id="KW-0030">Aminoacyl-tRNA synthetase</keyword>
<comment type="catalytic activity">
    <reaction evidence="12">
        <text>tRNA(Phe) + L-phenylalanine + ATP = L-phenylalanyl-tRNA(Phe) + AMP + diphosphate + H(+)</text>
        <dbReference type="Rhea" id="RHEA:19413"/>
        <dbReference type="Rhea" id="RHEA-COMP:9668"/>
        <dbReference type="Rhea" id="RHEA-COMP:9699"/>
        <dbReference type="ChEBI" id="CHEBI:15378"/>
        <dbReference type="ChEBI" id="CHEBI:30616"/>
        <dbReference type="ChEBI" id="CHEBI:33019"/>
        <dbReference type="ChEBI" id="CHEBI:58095"/>
        <dbReference type="ChEBI" id="CHEBI:78442"/>
        <dbReference type="ChEBI" id="CHEBI:78531"/>
        <dbReference type="ChEBI" id="CHEBI:456215"/>
        <dbReference type="EC" id="6.1.1.20"/>
    </reaction>
</comment>
<dbReference type="SMART" id="SM00896">
    <property type="entry name" value="FDX-ACB"/>
    <property type="match status" value="1"/>
</dbReference>
<dbReference type="InterPro" id="IPR004530">
    <property type="entry name" value="Phe-tRNA-synth_IIc_mito"/>
</dbReference>
<dbReference type="InterPro" id="IPR036690">
    <property type="entry name" value="Fdx_antiC-bd_sf"/>
</dbReference>
<evidence type="ECO:0000256" key="7">
    <source>
        <dbReference type="ARBA" id="ARBA00022917"/>
    </source>
</evidence>
<evidence type="ECO:0000313" key="16">
    <source>
        <dbReference type="EMBL" id="GMS81200.1"/>
    </source>
</evidence>
<keyword evidence="17" id="KW-1185">Reference proteome</keyword>
<dbReference type="GO" id="GO:0005759">
    <property type="term" value="C:mitochondrial matrix"/>
    <property type="evidence" value="ECO:0007669"/>
    <property type="project" value="UniProtKB-SubCell"/>
</dbReference>
<dbReference type="PANTHER" id="PTHR11538">
    <property type="entry name" value="PHENYLALANYL-TRNA SYNTHETASE"/>
    <property type="match status" value="1"/>
</dbReference>
<comment type="function">
    <text evidence="13">Is responsible for the charging of tRNA(Phe) with phenylalanine in mitochondrial translation.</text>
</comment>
<dbReference type="NCBIfam" id="TIGR00469">
    <property type="entry name" value="pheS_mito"/>
    <property type="match status" value="1"/>
</dbReference>
<feature type="non-terminal residue" evidence="16">
    <location>
        <position position="1"/>
    </location>
</feature>
<dbReference type="InterPro" id="IPR002319">
    <property type="entry name" value="Phenylalanyl-tRNA_Synthase"/>
</dbReference>
<dbReference type="InterPro" id="IPR045864">
    <property type="entry name" value="aa-tRNA-synth_II/BPL/LPL"/>
</dbReference>
<dbReference type="Pfam" id="PF01409">
    <property type="entry name" value="tRNA-synt_2d"/>
    <property type="match status" value="2"/>
</dbReference>
<dbReference type="AlphaFoldDB" id="A0AAV5SE66"/>
<dbReference type="GO" id="GO:0004826">
    <property type="term" value="F:phenylalanine-tRNA ligase activity"/>
    <property type="evidence" value="ECO:0007669"/>
    <property type="project" value="UniProtKB-EC"/>
</dbReference>
<dbReference type="PANTHER" id="PTHR11538:SF41">
    <property type="entry name" value="PHENYLALANINE--TRNA LIGASE, MITOCHONDRIAL"/>
    <property type="match status" value="1"/>
</dbReference>
<dbReference type="PROSITE" id="PS50862">
    <property type="entry name" value="AA_TRNA_LIGASE_II"/>
    <property type="match status" value="1"/>
</dbReference>
<accession>A0AAV5SE66</accession>
<gene>
    <name evidence="16" type="ORF">PENTCL1PPCAC_3375</name>
</gene>
<evidence type="ECO:0000256" key="1">
    <source>
        <dbReference type="ARBA" id="ARBA00004305"/>
    </source>
</evidence>
<dbReference type="GO" id="GO:0005524">
    <property type="term" value="F:ATP binding"/>
    <property type="evidence" value="ECO:0007669"/>
    <property type="project" value="UniProtKB-KW"/>
</dbReference>
<evidence type="ECO:0000256" key="2">
    <source>
        <dbReference type="ARBA" id="ARBA00008226"/>
    </source>
</evidence>
<evidence type="ECO:0000313" key="17">
    <source>
        <dbReference type="Proteomes" id="UP001432027"/>
    </source>
</evidence>
<name>A0AAV5SE66_9BILA</name>
<dbReference type="EMBL" id="BTSX01000001">
    <property type="protein sequence ID" value="GMS81200.1"/>
    <property type="molecule type" value="Genomic_DNA"/>
</dbReference>
<evidence type="ECO:0000259" key="14">
    <source>
        <dbReference type="PROSITE" id="PS50862"/>
    </source>
</evidence>
<comment type="subcellular location">
    <subcellularLocation>
        <location evidence="1">Mitochondrion matrix</location>
    </subcellularLocation>
</comment>
<reference evidence="16" key="1">
    <citation type="submission" date="2023-10" db="EMBL/GenBank/DDBJ databases">
        <title>Genome assembly of Pristionchus species.</title>
        <authorList>
            <person name="Yoshida K."/>
            <person name="Sommer R.J."/>
        </authorList>
    </citation>
    <scope>NUCLEOTIDE SEQUENCE</scope>
    <source>
        <strain evidence="16">RS0144</strain>
    </source>
</reference>
<evidence type="ECO:0000256" key="4">
    <source>
        <dbReference type="ARBA" id="ARBA00022598"/>
    </source>
</evidence>
<keyword evidence="7" id="KW-0648">Protein biosynthesis</keyword>
<protein>
    <recommendedName>
        <fullName evidence="3">phenylalanine--tRNA ligase</fullName>
        <ecNumber evidence="3">6.1.1.20</ecNumber>
    </recommendedName>
    <alternativeName>
        <fullName evidence="11">Phenylalanyl-tRNA synthetase</fullName>
    </alternativeName>
</protein>